<dbReference type="EMBL" id="FPBF01000004">
    <property type="protein sequence ID" value="SFT95590.1"/>
    <property type="molecule type" value="Genomic_DNA"/>
</dbReference>
<keyword evidence="3" id="KW-1185">Reference proteome</keyword>
<keyword evidence="1" id="KW-0472">Membrane</keyword>
<feature type="transmembrane region" description="Helical" evidence="1">
    <location>
        <begin position="96"/>
        <end position="118"/>
    </location>
</feature>
<proteinExistence type="predicted"/>
<evidence type="ECO:0000256" key="1">
    <source>
        <dbReference type="SAM" id="Phobius"/>
    </source>
</evidence>
<dbReference type="Proteomes" id="UP000199673">
    <property type="component" value="Unassembled WGS sequence"/>
</dbReference>
<keyword evidence="1" id="KW-0812">Transmembrane</keyword>
<gene>
    <name evidence="2" type="ORF">SAMN04489724_2950</name>
</gene>
<evidence type="ECO:0000313" key="3">
    <source>
        <dbReference type="Proteomes" id="UP000199673"/>
    </source>
</evidence>
<feature type="transmembrane region" description="Helical" evidence="1">
    <location>
        <begin position="130"/>
        <end position="147"/>
    </location>
</feature>
<dbReference type="STRING" id="305507.SAMN04489724_2950"/>
<keyword evidence="1" id="KW-1133">Transmembrane helix</keyword>
<accession>A0A1I7C830</accession>
<evidence type="ECO:0000313" key="2">
    <source>
        <dbReference type="EMBL" id="SFT95590.1"/>
    </source>
</evidence>
<feature type="transmembrane region" description="Helical" evidence="1">
    <location>
        <begin position="191"/>
        <end position="209"/>
    </location>
</feature>
<dbReference type="AlphaFoldDB" id="A0A1I7C830"/>
<organism evidence="2 3">
    <name type="scientific">Algoriphagus locisalis</name>
    <dbReference type="NCBI Taxonomy" id="305507"/>
    <lineage>
        <taxon>Bacteria</taxon>
        <taxon>Pseudomonadati</taxon>
        <taxon>Bacteroidota</taxon>
        <taxon>Cytophagia</taxon>
        <taxon>Cytophagales</taxon>
        <taxon>Cyclobacteriaceae</taxon>
        <taxon>Algoriphagus</taxon>
    </lineage>
</organism>
<sequence length="219" mass="25286">MLPAYLNQRCSDMKLSPSQISKIKSSLSGGNIYYDDIRTELVDHFATEIEENLEEGQSFELLLDEKLSNFNQKKFQRNLLLQTHLGMLKAIFKKMLFFWLAFKVIVMTFFIGFIVNVFSTYTPEFAEQVLKTSFILTFLAIAMLALIRTRFLKNSQIVAAGNTLFMIAMLSQFVLQLEWLQWTGLTNQKLLYGFTFWFCLLLVAGFRVLSGTVKRAHLA</sequence>
<reference evidence="3" key="1">
    <citation type="submission" date="2016-10" db="EMBL/GenBank/DDBJ databases">
        <authorList>
            <person name="Varghese N."/>
            <person name="Submissions S."/>
        </authorList>
    </citation>
    <scope>NUCLEOTIDE SEQUENCE [LARGE SCALE GENOMIC DNA]</scope>
    <source>
        <strain evidence="3">DSM 23445</strain>
    </source>
</reference>
<feature type="transmembrane region" description="Helical" evidence="1">
    <location>
        <begin position="159"/>
        <end position="179"/>
    </location>
</feature>
<name>A0A1I7C830_9BACT</name>
<protein>
    <submittedName>
        <fullName evidence="2">Uncharacterized protein</fullName>
    </submittedName>
</protein>